<evidence type="ECO:0000313" key="10">
    <source>
        <dbReference type="Proteomes" id="UP001477870"/>
    </source>
</evidence>
<evidence type="ECO:0000259" key="8">
    <source>
        <dbReference type="Pfam" id="PF06808"/>
    </source>
</evidence>
<feature type="transmembrane region" description="Helical" evidence="7">
    <location>
        <begin position="131"/>
        <end position="151"/>
    </location>
</feature>
<feature type="transmembrane region" description="Helical" evidence="7">
    <location>
        <begin position="214"/>
        <end position="236"/>
    </location>
</feature>
<comment type="similarity">
    <text evidence="7">Belongs to the TRAP transporter large permease family.</text>
</comment>
<feature type="transmembrane region" description="Helical" evidence="7">
    <location>
        <begin position="399"/>
        <end position="420"/>
    </location>
</feature>
<comment type="caution">
    <text evidence="7">Lacks conserved residue(s) required for the propagation of feature annotation.</text>
</comment>
<dbReference type="NCBIfam" id="TIGR00786">
    <property type="entry name" value="dctM"/>
    <property type="match status" value="1"/>
</dbReference>
<name>A0ABU9T2R3_9HYPH</name>
<feature type="transmembrane region" description="Helical" evidence="7">
    <location>
        <begin position="242"/>
        <end position="261"/>
    </location>
</feature>
<feature type="transmembrane region" description="Helical" evidence="7">
    <location>
        <begin position="171"/>
        <end position="193"/>
    </location>
</feature>
<dbReference type="PANTHER" id="PTHR33362:SF2">
    <property type="entry name" value="TRAP TRANSPORTER LARGE PERMEASE PROTEIN"/>
    <property type="match status" value="1"/>
</dbReference>
<feature type="transmembrane region" description="Helical" evidence="7">
    <location>
        <begin position="47"/>
        <end position="67"/>
    </location>
</feature>
<keyword evidence="4 7" id="KW-0812">Transmembrane</keyword>
<sequence>MTVALLVGGLLLLAALGVPLVFAIMASSIVTILVTRPGLPLEVVAQTFVGGIDSSVLLAILFFFLAGELMNCSGITRRIVEFSATLVGHIRGGLGQVNVLSSLLFSGISGSAIADTAAVGTVMIPAMKERGYSAGFAAALTQTSSIVGPIIPPSVPMIIYAILAEQSVGELFVAGIVPGFCIAAALMFTVYIISRKRGYERAEKRAGISEITSGGARASAALMMPIIIVGGILGGVMTATEAGAVAVLYAVVIGLFVYRELTPKLIWHSMLRAAKGASTVLVILGASSLFAWLVADQQINKAVAEVVLSISTEPVMVLVLITLVGLLVGMLMDPLAALIILVPVFLPVTAEVGIDPVHFGLVIVLTLMIGLCTPPVGYLIYLSAIIAKTRPEVVVRESMPFILCLVIVLGLCLFFPQLSLTLPEMFGYRG</sequence>
<evidence type="ECO:0000256" key="3">
    <source>
        <dbReference type="ARBA" id="ARBA00022519"/>
    </source>
</evidence>
<evidence type="ECO:0000256" key="5">
    <source>
        <dbReference type="ARBA" id="ARBA00022989"/>
    </source>
</evidence>
<feature type="transmembrane region" description="Helical" evidence="7">
    <location>
        <begin position="306"/>
        <end position="328"/>
    </location>
</feature>
<feature type="domain" description="TRAP C4-dicarboxylate transport system permease DctM subunit" evidence="8">
    <location>
        <begin position="8"/>
        <end position="418"/>
    </location>
</feature>
<dbReference type="InterPro" id="IPR004681">
    <property type="entry name" value="TRAP_DctM"/>
</dbReference>
<dbReference type="PANTHER" id="PTHR33362">
    <property type="entry name" value="SIALIC ACID TRAP TRANSPORTER PERMEASE PROTEIN SIAT-RELATED"/>
    <property type="match status" value="1"/>
</dbReference>
<comment type="subcellular location">
    <subcellularLocation>
        <location evidence="1 7">Cell inner membrane</location>
        <topology evidence="1 7">Multi-pass membrane protein</topology>
    </subcellularLocation>
</comment>
<dbReference type="EMBL" id="JBBMQO010000001">
    <property type="protein sequence ID" value="MEM5500415.1"/>
    <property type="molecule type" value="Genomic_DNA"/>
</dbReference>
<evidence type="ECO:0000256" key="4">
    <source>
        <dbReference type="ARBA" id="ARBA00022692"/>
    </source>
</evidence>
<dbReference type="PIRSF" id="PIRSF006066">
    <property type="entry name" value="HI0050"/>
    <property type="match status" value="1"/>
</dbReference>
<evidence type="ECO:0000256" key="2">
    <source>
        <dbReference type="ARBA" id="ARBA00022475"/>
    </source>
</evidence>
<keyword evidence="10" id="KW-1185">Reference proteome</keyword>
<keyword evidence="2" id="KW-1003">Cell membrane</keyword>
<keyword evidence="5 7" id="KW-1133">Transmembrane helix</keyword>
<organism evidence="9 10">
    <name type="scientific">Ahrensia kielensis</name>
    <dbReference type="NCBI Taxonomy" id="76980"/>
    <lineage>
        <taxon>Bacteria</taxon>
        <taxon>Pseudomonadati</taxon>
        <taxon>Pseudomonadota</taxon>
        <taxon>Alphaproteobacteria</taxon>
        <taxon>Hyphomicrobiales</taxon>
        <taxon>Ahrensiaceae</taxon>
        <taxon>Ahrensia</taxon>
    </lineage>
</organism>
<evidence type="ECO:0000256" key="6">
    <source>
        <dbReference type="ARBA" id="ARBA00023136"/>
    </source>
</evidence>
<comment type="function">
    <text evidence="7">Part of the tripartite ATP-independent periplasmic (TRAP) transport system.</text>
</comment>
<reference evidence="9 10" key="1">
    <citation type="submission" date="2024-03" db="EMBL/GenBank/DDBJ databases">
        <title>Community enrichment and isolation of bacterial strains for fucoidan degradation.</title>
        <authorList>
            <person name="Sichert A."/>
        </authorList>
    </citation>
    <scope>NUCLEOTIDE SEQUENCE [LARGE SCALE GENOMIC DNA]</scope>
    <source>
        <strain evidence="9 10">AS62</strain>
    </source>
</reference>
<evidence type="ECO:0000256" key="1">
    <source>
        <dbReference type="ARBA" id="ARBA00004429"/>
    </source>
</evidence>
<comment type="caution">
    <text evidence="9">The sequence shown here is derived from an EMBL/GenBank/DDBJ whole genome shotgun (WGS) entry which is preliminary data.</text>
</comment>
<keyword evidence="6 7" id="KW-0472">Membrane</keyword>
<dbReference type="RefSeq" id="WP_342846565.1">
    <property type="nucleotide sequence ID" value="NZ_JBBMQO010000001.1"/>
</dbReference>
<dbReference type="Proteomes" id="UP001477870">
    <property type="component" value="Unassembled WGS sequence"/>
</dbReference>
<protein>
    <recommendedName>
        <fullName evidence="7">TRAP transporter large permease protein</fullName>
    </recommendedName>
</protein>
<comment type="subunit">
    <text evidence="7">The complex comprises the extracytoplasmic solute receptor protein and the two transmembrane proteins.</text>
</comment>
<evidence type="ECO:0000256" key="7">
    <source>
        <dbReference type="RuleBase" id="RU369079"/>
    </source>
</evidence>
<gene>
    <name evidence="9" type="ORF">WNY59_02320</name>
</gene>
<keyword evidence="7" id="KW-0813">Transport</keyword>
<feature type="transmembrane region" description="Helical" evidence="7">
    <location>
        <begin position="273"/>
        <end position="294"/>
    </location>
</feature>
<accession>A0ABU9T2R3</accession>
<evidence type="ECO:0000313" key="9">
    <source>
        <dbReference type="EMBL" id="MEM5500415.1"/>
    </source>
</evidence>
<proteinExistence type="inferred from homology"/>
<dbReference type="Pfam" id="PF06808">
    <property type="entry name" value="DctM"/>
    <property type="match status" value="1"/>
</dbReference>
<feature type="transmembrane region" description="Helical" evidence="7">
    <location>
        <begin position="335"/>
        <end position="354"/>
    </location>
</feature>
<feature type="transmembrane region" description="Helical" evidence="7">
    <location>
        <begin position="360"/>
        <end position="387"/>
    </location>
</feature>
<dbReference type="InterPro" id="IPR010656">
    <property type="entry name" value="DctM"/>
</dbReference>
<keyword evidence="3 7" id="KW-0997">Cell inner membrane</keyword>